<accession>A0A6L2M1D6</accession>
<protein>
    <recommendedName>
        <fullName evidence="3">Reverse transcriptase domain-containing protein</fullName>
    </recommendedName>
</protein>
<organism evidence="2">
    <name type="scientific">Tanacetum cinerariifolium</name>
    <name type="common">Dalmatian daisy</name>
    <name type="synonym">Chrysanthemum cinerariifolium</name>
    <dbReference type="NCBI Taxonomy" id="118510"/>
    <lineage>
        <taxon>Eukaryota</taxon>
        <taxon>Viridiplantae</taxon>
        <taxon>Streptophyta</taxon>
        <taxon>Embryophyta</taxon>
        <taxon>Tracheophyta</taxon>
        <taxon>Spermatophyta</taxon>
        <taxon>Magnoliopsida</taxon>
        <taxon>eudicotyledons</taxon>
        <taxon>Gunneridae</taxon>
        <taxon>Pentapetalae</taxon>
        <taxon>asterids</taxon>
        <taxon>campanulids</taxon>
        <taxon>Asterales</taxon>
        <taxon>Asteraceae</taxon>
        <taxon>Asteroideae</taxon>
        <taxon>Anthemideae</taxon>
        <taxon>Anthemidinae</taxon>
        <taxon>Tanacetum</taxon>
    </lineage>
</organism>
<feature type="region of interest" description="Disordered" evidence="1">
    <location>
        <begin position="158"/>
        <end position="194"/>
    </location>
</feature>
<dbReference type="EMBL" id="BKCJ010005339">
    <property type="protein sequence ID" value="GEU66185.1"/>
    <property type="molecule type" value="Genomic_DNA"/>
</dbReference>
<gene>
    <name evidence="2" type="ORF">Tci_038163</name>
</gene>
<feature type="compositionally biased region" description="Basic and acidic residues" evidence="1">
    <location>
        <begin position="177"/>
        <end position="193"/>
    </location>
</feature>
<feature type="compositionally biased region" description="Basic and acidic residues" evidence="1">
    <location>
        <begin position="32"/>
        <end position="41"/>
    </location>
</feature>
<name>A0A6L2M1D6_TANCI</name>
<feature type="compositionally biased region" description="Gly residues" evidence="1">
    <location>
        <begin position="14"/>
        <end position="28"/>
    </location>
</feature>
<proteinExistence type="predicted"/>
<reference evidence="2" key="1">
    <citation type="journal article" date="2019" name="Sci. Rep.">
        <title>Draft genome of Tanacetum cinerariifolium, the natural source of mosquito coil.</title>
        <authorList>
            <person name="Yamashiro T."/>
            <person name="Shiraishi A."/>
            <person name="Satake H."/>
            <person name="Nakayama K."/>
        </authorList>
    </citation>
    <scope>NUCLEOTIDE SEQUENCE</scope>
</reference>
<comment type="caution">
    <text evidence="2">The sequence shown here is derived from an EMBL/GenBank/DDBJ whole genome shotgun (WGS) entry which is preliminary data.</text>
</comment>
<evidence type="ECO:0000256" key="1">
    <source>
        <dbReference type="SAM" id="MobiDB-lite"/>
    </source>
</evidence>
<feature type="region of interest" description="Disordered" evidence="1">
    <location>
        <begin position="1"/>
        <end position="41"/>
    </location>
</feature>
<evidence type="ECO:0008006" key="3">
    <source>
        <dbReference type="Google" id="ProtNLM"/>
    </source>
</evidence>
<sequence length="273" mass="29782">MMTQSTSQPAAASRGGGTGGQAGSGGGRTRGRSGDQDNGRIDVRVTKVEVRGLVGIKTVMPSMTISGVMLEMPLKEFLACNPKEYDGEGCAIVYTRWIENIESVHDMSGCRDSQRLKYTTSSFLVRLSRGGILRFAHGVERPLFHVLARLVPHLVTPQGNKIERNGSIKKNPKKRGNGREPNKDRNRREDNKMTRIGNAFATTENPVRGGYTGTAPKDCRMVPRNVNPINTSTLVARTCYECGSTDNIKSACPRAFMLGAKEARQDPNIVTGK</sequence>
<dbReference type="AlphaFoldDB" id="A0A6L2M1D6"/>
<evidence type="ECO:0000313" key="2">
    <source>
        <dbReference type="EMBL" id="GEU66185.1"/>
    </source>
</evidence>